<keyword evidence="6" id="KW-0862">Zinc</keyword>
<keyword evidence="4" id="KW-0479">Metal-binding</keyword>
<evidence type="ECO:0000256" key="7">
    <source>
        <dbReference type="ARBA" id="ARBA00023049"/>
    </source>
</evidence>
<dbReference type="GO" id="GO:0008233">
    <property type="term" value="F:peptidase activity"/>
    <property type="evidence" value="ECO:0007669"/>
    <property type="project" value="UniProtKB-KW"/>
</dbReference>
<feature type="domain" description="Peptidase M16 N-terminal" evidence="9">
    <location>
        <begin position="69"/>
        <end position="193"/>
    </location>
</feature>
<dbReference type="InterPro" id="IPR001431">
    <property type="entry name" value="Pept_M16_Zn_BS"/>
</dbReference>
<dbReference type="InterPro" id="IPR011249">
    <property type="entry name" value="Metalloenz_LuxS/M16"/>
</dbReference>
<evidence type="ECO:0000313" key="11">
    <source>
        <dbReference type="EMBL" id="MDR6511766.1"/>
    </source>
</evidence>
<dbReference type="InterPro" id="IPR007863">
    <property type="entry name" value="Peptidase_M16_C"/>
</dbReference>
<feature type="domain" description="Peptidase M16 C-terminal" evidence="10">
    <location>
        <begin position="721"/>
        <end position="882"/>
    </location>
</feature>
<evidence type="ECO:0000256" key="5">
    <source>
        <dbReference type="ARBA" id="ARBA00022801"/>
    </source>
</evidence>
<keyword evidence="12" id="KW-1185">Reference proteome</keyword>
<keyword evidence="7" id="KW-0482">Metalloprotease</keyword>
<gene>
    <name evidence="11" type="ORF">J2792_002642</name>
</gene>
<evidence type="ECO:0000256" key="6">
    <source>
        <dbReference type="ARBA" id="ARBA00022833"/>
    </source>
</evidence>
<reference evidence="11 12" key="1">
    <citation type="submission" date="2023-07" db="EMBL/GenBank/DDBJ databases">
        <title>Sorghum-associated microbial communities from plants grown in Nebraska, USA.</title>
        <authorList>
            <person name="Schachtman D."/>
        </authorList>
    </citation>
    <scope>NUCLEOTIDE SEQUENCE [LARGE SCALE GENOMIC DNA]</scope>
    <source>
        <strain evidence="11 12">DS1027</strain>
    </source>
</reference>
<keyword evidence="5 11" id="KW-0378">Hydrolase</keyword>
<evidence type="ECO:0000256" key="2">
    <source>
        <dbReference type="ARBA" id="ARBA00007261"/>
    </source>
</evidence>
<evidence type="ECO:0000259" key="10">
    <source>
        <dbReference type="Pfam" id="PF05193"/>
    </source>
</evidence>
<sequence>MLPVSFRPYRALPLAVALLLGACTDLGHRPVAGLPQAAPAPTWVFQKSDLPPDPRFRFGQLANGMRTIIVANAIPKGTVQVRLDVATGSLDETAAERGFAHFVEHMAFNGSTHVPEGEMVRLLERKGLAFGADTNAQTSFEQTTYMLDLPRNDTDLIDTALMLMRETASELTFSPGAVSRERGVVLSELRDGQGYALDNFHDQLAFFYPKATYPQRLPIGTVPTIDAATAQALKDFWHRHYVPAKTTLVVIGDVDPAKVEQAITARFADWQAAPAPPRPGQGKVLPGQHGKTDLWTNPALAERVTVARHGPWLDEPDTIASRRENLLRQIGYGIINRRFQTLSRQVDAPFRGAGFGTGDVFKIGRTTNLIIDTVDGGWAKGLTAAGRVWREAMAQGFTQAEIDEQVANLRIAIENAAAGEQTRNNATLVNLALSLLHDDMVPTTPSSGLERFNAFAPTITPASVMAALQREAVPLDKPLIRFQGRKAPVGGAQALRRAWQAAMAAPLDATKTATAAPFGYTDFGTPGTVVADSTDATLGIRRIRFANGVMLNIKRTPLETDRIHVRLALDGGEMLETRDNPLAVDMASSVPAGGLGRYSLDQLQTMLAGHAVGTSFAASGDTFGTGSTTTPRDLLLQLQVMAAYLTDPGYRPEAEQLFHQGMANYFAQLNATPGSALTAALGGILSGNDPRFTLQSPQAYQKLGFAQLKPVLGDRLAHGALEIALVGDVDEAAAIADVARTFGALPPREPAFGAWTQARERRFAAVPGVQVVRHHGPANQAIVRMIWPTTDDHDPVQTMTMELLEQVTGIEVLDTVREKLGKAYSPGVSSDMSDVWTGWGTFTVQASVNVADVAATRAALVQTISDLAAHPVDADVLERARAPMLERLDNALKGNGGWVALAARAQSRPDRIARFQAARARLTALTAADVQAAAKAWLAPAKAVTVLVLPDGVPAPQS</sequence>
<evidence type="ECO:0000256" key="1">
    <source>
        <dbReference type="ARBA" id="ARBA00001947"/>
    </source>
</evidence>
<dbReference type="InterPro" id="IPR011765">
    <property type="entry name" value="Pept_M16_N"/>
</dbReference>
<dbReference type="EC" id="3.4.24.-" evidence="11"/>
<organism evidence="11 12">
    <name type="scientific">Novosphingobium capsulatum</name>
    <dbReference type="NCBI Taxonomy" id="13688"/>
    <lineage>
        <taxon>Bacteria</taxon>
        <taxon>Pseudomonadati</taxon>
        <taxon>Pseudomonadota</taxon>
        <taxon>Alphaproteobacteria</taxon>
        <taxon>Sphingomonadales</taxon>
        <taxon>Sphingomonadaceae</taxon>
        <taxon>Novosphingobium</taxon>
    </lineage>
</organism>
<dbReference type="Gene3D" id="3.30.830.10">
    <property type="entry name" value="Metalloenzyme, LuxS/M16 peptidase-like"/>
    <property type="match status" value="4"/>
</dbReference>
<keyword evidence="3 11" id="KW-0645">Protease</keyword>
<protein>
    <submittedName>
        <fullName evidence="11">Zinc protease</fullName>
        <ecNumber evidence="11">3.4.24.-</ecNumber>
    </submittedName>
</protein>
<proteinExistence type="inferred from homology"/>
<comment type="similarity">
    <text evidence="2 8">Belongs to the peptidase M16 family.</text>
</comment>
<dbReference type="GO" id="GO:0006508">
    <property type="term" value="P:proteolysis"/>
    <property type="evidence" value="ECO:0007669"/>
    <property type="project" value="UniProtKB-KW"/>
</dbReference>
<dbReference type="SUPFAM" id="SSF63411">
    <property type="entry name" value="LuxS/MPP-like metallohydrolase"/>
    <property type="match status" value="3"/>
</dbReference>
<evidence type="ECO:0000259" key="9">
    <source>
        <dbReference type="Pfam" id="PF00675"/>
    </source>
</evidence>
<dbReference type="EMBL" id="JAVDRD010000006">
    <property type="protein sequence ID" value="MDR6511766.1"/>
    <property type="molecule type" value="Genomic_DNA"/>
</dbReference>
<dbReference type="PROSITE" id="PS51257">
    <property type="entry name" value="PROKAR_LIPOPROTEIN"/>
    <property type="match status" value="1"/>
</dbReference>
<evidence type="ECO:0000256" key="8">
    <source>
        <dbReference type="RuleBase" id="RU004447"/>
    </source>
</evidence>
<feature type="domain" description="Peptidase M16 C-terminal" evidence="10">
    <location>
        <begin position="228"/>
        <end position="409"/>
    </location>
</feature>
<dbReference type="Pfam" id="PF05193">
    <property type="entry name" value="Peptidase_M16_C"/>
    <property type="match status" value="2"/>
</dbReference>
<dbReference type="PANTHER" id="PTHR43690">
    <property type="entry name" value="NARDILYSIN"/>
    <property type="match status" value="1"/>
</dbReference>
<dbReference type="PANTHER" id="PTHR43690:SF17">
    <property type="entry name" value="PROTEIN YHJJ"/>
    <property type="match status" value="1"/>
</dbReference>
<evidence type="ECO:0000256" key="4">
    <source>
        <dbReference type="ARBA" id="ARBA00022723"/>
    </source>
</evidence>
<dbReference type="Pfam" id="PF00675">
    <property type="entry name" value="Peptidase_M16"/>
    <property type="match status" value="1"/>
</dbReference>
<comment type="cofactor">
    <cofactor evidence="1">
        <name>Zn(2+)</name>
        <dbReference type="ChEBI" id="CHEBI:29105"/>
    </cofactor>
</comment>
<dbReference type="PROSITE" id="PS00143">
    <property type="entry name" value="INSULINASE"/>
    <property type="match status" value="1"/>
</dbReference>
<comment type="caution">
    <text evidence="11">The sequence shown here is derived from an EMBL/GenBank/DDBJ whole genome shotgun (WGS) entry which is preliminary data.</text>
</comment>
<dbReference type="Proteomes" id="UP001184150">
    <property type="component" value="Unassembled WGS sequence"/>
</dbReference>
<evidence type="ECO:0000313" key="12">
    <source>
        <dbReference type="Proteomes" id="UP001184150"/>
    </source>
</evidence>
<evidence type="ECO:0000256" key="3">
    <source>
        <dbReference type="ARBA" id="ARBA00022670"/>
    </source>
</evidence>
<accession>A0ABU1MN63</accession>
<dbReference type="InterPro" id="IPR050626">
    <property type="entry name" value="Peptidase_M16"/>
</dbReference>
<dbReference type="RefSeq" id="WP_309805557.1">
    <property type="nucleotide sequence ID" value="NZ_JAVDRD010000006.1"/>
</dbReference>
<name>A0ABU1MN63_9SPHN</name>